<dbReference type="Proteomes" id="UP001138757">
    <property type="component" value="Unassembled WGS sequence"/>
</dbReference>
<dbReference type="GO" id="GO:0016646">
    <property type="term" value="F:oxidoreductase activity, acting on the CH-NH group of donors, NAD or NADP as acceptor"/>
    <property type="evidence" value="ECO:0007669"/>
    <property type="project" value="TreeGrafter"/>
</dbReference>
<dbReference type="InterPro" id="IPR016040">
    <property type="entry name" value="NAD(P)-bd_dom"/>
</dbReference>
<dbReference type="AlphaFoldDB" id="A0A9X1DE07"/>
<evidence type="ECO:0000313" key="2">
    <source>
        <dbReference type="EMBL" id="MBT2188180.1"/>
    </source>
</evidence>
<proteinExistence type="predicted"/>
<protein>
    <submittedName>
        <fullName evidence="2">NAD(P)H-binding protein</fullName>
    </submittedName>
</protein>
<sequence>MSKIAILGATGNAGQRLVTEALSRGHTVTGLSRHADEQAPRDGVTWVKADVDEVDATAAKLAGHDAVILSMPFKSLNFQNVFDVARKAGATLYVVGGAASLKNDEGVVLLDTPGFPDFVTVEAGPARVFLDQLKAGQGFDWTFLSPSMFFGPGERTGKFRLGKDDLLTAADGKSSISYEDFAVALIDEIEAPKHKNERFTVGY</sequence>
<dbReference type="PANTHER" id="PTHR43355">
    <property type="entry name" value="FLAVIN REDUCTASE (NADPH)"/>
    <property type="match status" value="1"/>
</dbReference>
<organism evidence="2 3">
    <name type="scientific">Sphingobium nicotianae</name>
    <dbReference type="NCBI Taxonomy" id="2782607"/>
    <lineage>
        <taxon>Bacteria</taxon>
        <taxon>Pseudomonadati</taxon>
        <taxon>Pseudomonadota</taxon>
        <taxon>Alphaproteobacteria</taxon>
        <taxon>Sphingomonadales</taxon>
        <taxon>Sphingomonadaceae</taxon>
        <taxon>Sphingobium</taxon>
    </lineage>
</organism>
<dbReference type="RefSeq" id="WP_214624434.1">
    <property type="nucleotide sequence ID" value="NZ_JAHGAW010000009.1"/>
</dbReference>
<dbReference type="InterPro" id="IPR036291">
    <property type="entry name" value="NAD(P)-bd_dom_sf"/>
</dbReference>
<dbReference type="InterPro" id="IPR051606">
    <property type="entry name" value="Polyketide_Oxido-like"/>
</dbReference>
<dbReference type="EMBL" id="JAHGAW010000009">
    <property type="protein sequence ID" value="MBT2188180.1"/>
    <property type="molecule type" value="Genomic_DNA"/>
</dbReference>
<name>A0A9X1DE07_9SPHN</name>
<feature type="domain" description="NAD(P)-binding" evidence="1">
    <location>
        <begin position="8"/>
        <end position="191"/>
    </location>
</feature>
<accession>A0A9X1DE07</accession>
<dbReference type="SUPFAM" id="SSF51735">
    <property type="entry name" value="NAD(P)-binding Rossmann-fold domains"/>
    <property type="match status" value="1"/>
</dbReference>
<keyword evidence="3" id="KW-1185">Reference proteome</keyword>
<reference evidence="2" key="1">
    <citation type="submission" date="2021-05" db="EMBL/GenBank/DDBJ databases">
        <title>Genome of Sphingobium sp. strain.</title>
        <authorList>
            <person name="Fan R."/>
        </authorList>
    </citation>
    <scope>NUCLEOTIDE SEQUENCE</scope>
    <source>
        <strain evidence="2">H33</strain>
    </source>
</reference>
<evidence type="ECO:0000259" key="1">
    <source>
        <dbReference type="Pfam" id="PF13460"/>
    </source>
</evidence>
<gene>
    <name evidence="2" type="ORF">KK488_14590</name>
</gene>
<evidence type="ECO:0000313" key="3">
    <source>
        <dbReference type="Proteomes" id="UP001138757"/>
    </source>
</evidence>
<comment type="caution">
    <text evidence="2">The sequence shown here is derived from an EMBL/GenBank/DDBJ whole genome shotgun (WGS) entry which is preliminary data.</text>
</comment>
<dbReference type="Gene3D" id="3.40.50.720">
    <property type="entry name" value="NAD(P)-binding Rossmann-like Domain"/>
    <property type="match status" value="1"/>
</dbReference>
<dbReference type="Pfam" id="PF13460">
    <property type="entry name" value="NAD_binding_10"/>
    <property type="match status" value="1"/>
</dbReference>
<dbReference type="PANTHER" id="PTHR43355:SF2">
    <property type="entry name" value="FLAVIN REDUCTASE (NADPH)"/>
    <property type="match status" value="1"/>
</dbReference>